<proteinExistence type="predicted"/>
<evidence type="ECO:0000313" key="2">
    <source>
        <dbReference type="Proteomes" id="UP000316331"/>
    </source>
</evidence>
<sequence length="32" mass="3782">MADARFARTKRIMLWTDLGFLAQWAQSDAVRR</sequence>
<dbReference type="Proteomes" id="UP000316331">
    <property type="component" value="Unassembled WGS sequence"/>
</dbReference>
<dbReference type="EMBL" id="VFPG01000002">
    <property type="protein sequence ID" value="TQM26530.1"/>
    <property type="molecule type" value="Genomic_DNA"/>
</dbReference>
<reference evidence="1 2" key="1">
    <citation type="submission" date="2019-06" db="EMBL/GenBank/DDBJ databases">
        <title>Sequencing the genomes of 1000 actinobacteria strains.</title>
        <authorList>
            <person name="Klenk H.-P."/>
        </authorList>
    </citation>
    <scope>NUCLEOTIDE SEQUENCE [LARGE SCALE GENOMIC DNA]</scope>
    <source>
        <strain evidence="1 2">DSM 103495</strain>
    </source>
</reference>
<organism evidence="1 2">
    <name type="scientific">Nocardia bhagyanarayanae</name>
    <dbReference type="NCBI Taxonomy" id="1215925"/>
    <lineage>
        <taxon>Bacteria</taxon>
        <taxon>Bacillati</taxon>
        <taxon>Actinomycetota</taxon>
        <taxon>Actinomycetes</taxon>
        <taxon>Mycobacteriales</taxon>
        <taxon>Nocardiaceae</taxon>
        <taxon>Nocardia</taxon>
    </lineage>
</organism>
<comment type="caution">
    <text evidence="1">The sequence shown here is derived from an EMBL/GenBank/DDBJ whole genome shotgun (WGS) entry which is preliminary data.</text>
</comment>
<keyword evidence="2" id="KW-1185">Reference proteome</keyword>
<dbReference type="AlphaFoldDB" id="A0A543EY61"/>
<accession>A0A543EY61</accession>
<evidence type="ECO:0000313" key="1">
    <source>
        <dbReference type="EMBL" id="TQM26530.1"/>
    </source>
</evidence>
<protein>
    <submittedName>
        <fullName evidence="1">Uncharacterized protein</fullName>
    </submittedName>
</protein>
<gene>
    <name evidence="1" type="ORF">FB390_6730</name>
</gene>
<name>A0A543EY61_9NOCA</name>